<dbReference type="GO" id="GO:0006354">
    <property type="term" value="P:DNA-templated transcription elongation"/>
    <property type="evidence" value="ECO:0007669"/>
    <property type="project" value="UniProtKB-UniRule"/>
</dbReference>
<evidence type="ECO:0000256" key="1">
    <source>
        <dbReference type="ARBA" id="ARBA00022472"/>
    </source>
</evidence>
<dbReference type="Pfam" id="PF02357">
    <property type="entry name" value="NusG"/>
    <property type="match status" value="1"/>
</dbReference>
<dbReference type="GO" id="GO:0031564">
    <property type="term" value="P:transcription antitermination"/>
    <property type="evidence" value="ECO:0007669"/>
    <property type="project" value="UniProtKB-UniRule"/>
</dbReference>
<dbReference type="SMART" id="SM00739">
    <property type="entry name" value="KOW"/>
    <property type="match status" value="1"/>
</dbReference>
<dbReference type="InterPro" id="IPR047050">
    <property type="entry name" value="NGN"/>
</dbReference>
<dbReference type="GO" id="GO:0005829">
    <property type="term" value="C:cytosol"/>
    <property type="evidence" value="ECO:0007669"/>
    <property type="project" value="TreeGrafter"/>
</dbReference>
<comment type="caution">
    <text evidence="11">The sequence shown here is derived from an EMBL/GenBank/DDBJ whole genome shotgun (WGS) entry which is preliminary data.</text>
</comment>
<dbReference type="GO" id="GO:0006353">
    <property type="term" value="P:DNA-templated transcription termination"/>
    <property type="evidence" value="ECO:0007669"/>
    <property type="project" value="UniProtKB-UniRule"/>
</dbReference>
<dbReference type="Gene3D" id="2.30.30.30">
    <property type="match status" value="1"/>
</dbReference>
<dbReference type="CDD" id="cd06091">
    <property type="entry name" value="KOW_NusG"/>
    <property type="match status" value="1"/>
</dbReference>
<dbReference type="NCBIfam" id="TIGR00922">
    <property type="entry name" value="nusG"/>
    <property type="match status" value="1"/>
</dbReference>
<accession>A0A6N9H4D9</accession>
<dbReference type="InterPro" id="IPR043425">
    <property type="entry name" value="NusG-like"/>
</dbReference>
<feature type="region of interest" description="Disordered" evidence="8">
    <location>
        <begin position="1"/>
        <end position="101"/>
    </location>
</feature>
<name>A0A6N9H4D9_9MICO</name>
<dbReference type="InterPro" id="IPR014722">
    <property type="entry name" value="Rib_uL2_dom2"/>
</dbReference>
<dbReference type="HAMAP" id="MF_00948">
    <property type="entry name" value="NusG"/>
    <property type="match status" value="1"/>
</dbReference>
<feature type="domain" description="KOW" evidence="10">
    <location>
        <begin position="250"/>
        <end position="277"/>
    </location>
</feature>
<evidence type="ECO:0000259" key="9">
    <source>
        <dbReference type="SMART" id="SM00738"/>
    </source>
</evidence>
<dbReference type="InterPro" id="IPR005824">
    <property type="entry name" value="KOW"/>
</dbReference>
<dbReference type="Proteomes" id="UP000469215">
    <property type="component" value="Unassembled WGS sequence"/>
</dbReference>
<dbReference type="AlphaFoldDB" id="A0A6N9H4D9"/>
<dbReference type="SMART" id="SM00738">
    <property type="entry name" value="NGN"/>
    <property type="match status" value="1"/>
</dbReference>
<keyword evidence="4 5" id="KW-0804">Transcription</keyword>
<dbReference type="InterPro" id="IPR008991">
    <property type="entry name" value="Translation_prot_SH3-like_sf"/>
</dbReference>
<evidence type="ECO:0000256" key="8">
    <source>
        <dbReference type="SAM" id="MobiDB-lite"/>
    </source>
</evidence>
<dbReference type="CDD" id="cd09891">
    <property type="entry name" value="NGN_Bact_1"/>
    <property type="match status" value="1"/>
</dbReference>
<protein>
    <recommendedName>
        <fullName evidence="5 6">Transcription termination/antitermination protein NusG</fullName>
    </recommendedName>
</protein>
<evidence type="ECO:0000313" key="11">
    <source>
        <dbReference type="EMBL" id="MYM18484.1"/>
    </source>
</evidence>
<organism evidence="11 12">
    <name type="scientific">Brevibacterium rongguiense</name>
    <dbReference type="NCBI Taxonomy" id="2695267"/>
    <lineage>
        <taxon>Bacteria</taxon>
        <taxon>Bacillati</taxon>
        <taxon>Actinomycetota</taxon>
        <taxon>Actinomycetes</taxon>
        <taxon>Micrococcales</taxon>
        <taxon>Brevibacteriaceae</taxon>
        <taxon>Brevibacterium</taxon>
    </lineage>
</organism>
<evidence type="ECO:0000256" key="5">
    <source>
        <dbReference type="HAMAP-Rule" id="MF_00948"/>
    </source>
</evidence>
<comment type="function">
    <text evidence="5 7">Participates in transcription elongation, termination and antitermination.</text>
</comment>
<feature type="compositionally biased region" description="Low complexity" evidence="8">
    <location>
        <begin position="74"/>
        <end position="87"/>
    </location>
</feature>
<evidence type="ECO:0000256" key="2">
    <source>
        <dbReference type="ARBA" id="ARBA00022814"/>
    </source>
</evidence>
<keyword evidence="1 5" id="KW-0806">Transcription termination</keyword>
<evidence type="ECO:0000256" key="4">
    <source>
        <dbReference type="ARBA" id="ARBA00023163"/>
    </source>
</evidence>
<dbReference type="PANTHER" id="PTHR30265">
    <property type="entry name" value="RHO-INTERACTING TRANSCRIPTION TERMINATION FACTOR NUSG"/>
    <property type="match status" value="1"/>
</dbReference>
<dbReference type="InterPro" id="IPR036735">
    <property type="entry name" value="NGN_dom_sf"/>
</dbReference>
<dbReference type="InterPro" id="IPR006645">
    <property type="entry name" value="NGN-like_dom"/>
</dbReference>
<evidence type="ECO:0000256" key="3">
    <source>
        <dbReference type="ARBA" id="ARBA00023015"/>
    </source>
</evidence>
<dbReference type="SUPFAM" id="SSF82679">
    <property type="entry name" value="N-utilization substance G protein NusG, N-terminal domain"/>
    <property type="match status" value="1"/>
</dbReference>
<evidence type="ECO:0000259" key="10">
    <source>
        <dbReference type="SMART" id="SM00739"/>
    </source>
</evidence>
<dbReference type="GO" id="GO:0032784">
    <property type="term" value="P:regulation of DNA-templated transcription elongation"/>
    <property type="evidence" value="ECO:0007669"/>
    <property type="project" value="InterPro"/>
</dbReference>
<reference evidence="11 12" key="1">
    <citation type="submission" date="2020-01" db="EMBL/GenBank/DDBJ databases">
        <authorList>
            <person name="Deng T."/>
        </authorList>
    </citation>
    <scope>NUCLEOTIDE SEQUENCE [LARGE SCALE GENOMIC DNA]</scope>
    <source>
        <strain evidence="11 12">5221</strain>
    </source>
</reference>
<dbReference type="PANTHER" id="PTHR30265:SF2">
    <property type="entry name" value="TRANSCRIPTION TERMINATION_ANTITERMINATION PROTEIN NUSG"/>
    <property type="match status" value="1"/>
</dbReference>
<sequence length="304" mass="32727">MTEHRPQGELVSDNTPETENPDAAETAQADTAAAAAQPAEEAQPAAQGADEAGAGGSLPDDEASAEATGAVEGEQASAEADGTAAAESEADADAADAEPEVDPAEEFKAELRMQDGDWYVIHSYAGYENRVKTNLENRAVSLDMEDHIFEVQVPMEDVVEIKNGQRKQVRRVRIPGYVLVRMELTDESWGVVRNTPGVTGFVGNAYDPVPLRLDEVFSMLAPVFEEKQAAAAKESGAAQQTADGRPYEVDFEVGESVLVKEGSFEGHPATIQEIRPDQQKLVVLLSIFERDVPVELGFNQVEKV</sequence>
<dbReference type="EMBL" id="WWEQ01000001">
    <property type="protein sequence ID" value="MYM18484.1"/>
    <property type="molecule type" value="Genomic_DNA"/>
</dbReference>
<dbReference type="Gene3D" id="3.30.70.940">
    <property type="entry name" value="NusG, N-terminal domain"/>
    <property type="match status" value="1"/>
</dbReference>
<feature type="domain" description="NusG-like N-terminal" evidence="9">
    <location>
        <begin position="115"/>
        <end position="223"/>
    </location>
</feature>
<proteinExistence type="inferred from homology"/>
<feature type="compositionally biased region" description="Acidic residues" evidence="8">
    <location>
        <begin position="88"/>
        <end position="101"/>
    </location>
</feature>
<dbReference type="PRINTS" id="PR00338">
    <property type="entry name" value="NUSGTNSCPFCT"/>
</dbReference>
<keyword evidence="12" id="KW-1185">Reference proteome</keyword>
<dbReference type="FunFam" id="3.30.70.940:FF:000002">
    <property type="entry name" value="Transcription termination/antitermination protein NusG"/>
    <property type="match status" value="1"/>
</dbReference>
<evidence type="ECO:0000256" key="6">
    <source>
        <dbReference type="NCBIfam" id="TIGR00922"/>
    </source>
</evidence>
<gene>
    <name evidence="5 11" type="primary">nusG</name>
    <name evidence="11" type="ORF">GSY69_00425</name>
</gene>
<keyword evidence="3 5" id="KW-0805">Transcription regulation</keyword>
<keyword evidence="2 5" id="KW-0889">Transcription antitermination</keyword>
<dbReference type="SUPFAM" id="SSF50104">
    <property type="entry name" value="Translation proteins SH3-like domain"/>
    <property type="match status" value="1"/>
</dbReference>
<feature type="compositionally biased region" description="Low complexity" evidence="8">
    <location>
        <begin position="23"/>
        <end position="52"/>
    </location>
</feature>
<evidence type="ECO:0000313" key="12">
    <source>
        <dbReference type="Proteomes" id="UP000469215"/>
    </source>
</evidence>
<comment type="similarity">
    <text evidence="5 7">Belongs to the NusG family.</text>
</comment>
<evidence type="ECO:0000256" key="7">
    <source>
        <dbReference type="RuleBase" id="RU000538"/>
    </source>
</evidence>
<dbReference type="InterPro" id="IPR001062">
    <property type="entry name" value="Transcrpt_antiterm_NusG"/>
</dbReference>